<name>A0A5C2H868_9BACT</name>
<dbReference type="RefSeq" id="WP_130233451.1">
    <property type="nucleotide sequence ID" value="NZ_BMEF01000003.1"/>
</dbReference>
<reference evidence="1 2" key="2">
    <citation type="submission" date="2019-09" db="EMBL/GenBank/DDBJ databases">
        <title>Complete genome sequencing of four Arcobacter species reveals a diverse suite of mobile elements.</title>
        <authorList>
            <person name="Miller W.G."/>
            <person name="Yee E."/>
            <person name="Bono J.L."/>
        </authorList>
    </citation>
    <scope>NUCLEOTIDE SEQUENCE [LARGE SCALE GENOMIC DNA]</scope>
    <source>
        <strain evidence="1 2">LMG 26638</strain>
    </source>
</reference>
<dbReference type="Gene3D" id="3.40.1390.10">
    <property type="entry name" value="MurE/MurF, N-terminal domain"/>
    <property type="match status" value="1"/>
</dbReference>
<reference evidence="2" key="1">
    <citation type="submission" date="2019-09" db="EMBL/GenBank/DDBJ databases">
        <title>Complete genome sequencing of four Arcobacter species reveals a diverse suite of mobile elements.</title>
        <authorList>
            <person name="On S.L.W."/>
            <person name="Miller W.G."/>
            <person name="Biggs P."/>
            <person name="Cornelius A."/>
            <person name="Vandamme P."/>
        </authorList>
    </citation>
    <scope>NUCLEOTIDE SEQUENCE [LARGE SCALE GENOMIC DNA]</scope>
    <source>
        <strain evidence="2">LMG 26638</strain>
    </source>
</reference>
<reference evidence="1 2" key="3">
    <citation type="submission" date="2019-09" db="EMBL/GenBank/DDBJ databases">
        <title>Taxonomic note: a critical rebuttal of the proposed division of the genus Arcobacter into six genera, emended descriptions of Arcobacter anaerophilus and the genus Arcobacter, and an assessment of genus-level boundaries for Epsilonproteobacteria using in silico genomic comparator tools.</title>
        <authorList>
            <person name="On S.L.W."/>
            <person name="Miller W.G."/>
            <person name="Biggs P."/>
            <person name="Cornelius A."/>
            <person name="Vandamme P."/>
        </authorList>
    </citation>
    <scope>NUCLEOTIDE SEQUENCE [LARGE SCALE GENOMIC DNA]</scope>
    <source>
        <strain evidence="1 2">LMG 26638</strain>
    </source>
</reference>
<protein>
    <submittedName>
        <fullName evidence="1">Uncharacterized protein</fullName>
    </submittedName>
</protein>
<dbReference type="SUPFAM" id="SSF63418">
    <property type="entry name" value="MurE/MurF N-terminal domain"/>
    <property type="match status" value="1"/>
</dbReference>
<accession>A0A5C2H868</accession>
<keyword evidence="2" id="KW-1185">Reference proteome</keyword>
<dbReference type="KEGG" id="apai:APAC_1410"/>
<sequence length="330" mass="38792">MQISSIVDIINGELLNSPFISFIYAFKTNVKKVKEGDLFIAKNHEDIKTAVKNGAFAILIDKDYPVIDEEIAWIKVENIETAIIKLIRYKLAISNLEAYHCDKATYDLLKIYAPNSKKNIVLIPNDLNKFFKILNDITHDDILIYHHKEVLDKIYPNNKNLNGLEEYKVENLIEHSLFETSFSYNEQFYSKLKIPSIYIKQLITVLNYLNYELDMSKLKQFYNFKPLFLDKNLNLVDFGKSDKFVLCQNSDSLVKKEFQFLEKKYKYAKILFITSHKLDFIKKNQLVLKNIEDLKSTLKKVDFNAVYLIGFEYKDIHDSLTKQEKELTLF</sequence>
<organism evidence="1 2">
    <name type="scientific">Malaciobacter pacificus</name>
    <dbReference type="NCBI Taxonomy" id="1080223"/>
    <lineage>
        <taxon>Bacteria</taxon>
        <taxon>Pseudomonadati</taxon>
        <taxon>Campylobacterota</taxon>
        <taxon>Epsilonproteobacteria</taxon>
        <taxon>Campylobacterales</taxon>
        <taxon>Arcobacteraceae</taxon>
        <taxon>Malaciobacter</taxon>
    </lineage>
</organism>
<dbReference type="InterPro" id="IPR035911">
    <property type="entry name" value="MurE/MurF_N"/>
</dbReference>
<proteinExistence type="predicted"/>
<dbReference type="EMBL" id="CP035928">
    <property type="protein sequence ID" value="QEP34519.1"/>
    <property type="molecule type" value="Genomic_DNA"/>
</dbReference>
<dbReference type="Proteomes" id="UP000322726">
    <property type="component" value="Chromosome"/>
</dbReference>
<dbReference type="OrthoDB" id="5338390at2"/>
<evidence type="ECO:0000313" key="1">
    <source>
        <dbReference type="EMBL" id="QEP34519.1"/>
    </source>
</evidence>
<dbReference type="AlphaFoldDB" id="A0A5C2H868"/>
<evidence type="ECO:0000313" key="2">
    <source>
        <dbReference type="Proteomes" id="UP000322726"/>
    </source>
</evidence>
<gene>
    <name evidence="1" type="ORF">APAC_1410</name>
</gene>